<sequence>MLESWGGAGGPKLIETGELLFSLFPFFRFTCCSKNEPNGVGSFGVQPRTPSKALVVAVAVRSQNFPSPLNPISPSKNFVLYSCRRFSLSALNSCINFDDDGLTTPAAAVAGEIFFAAAVEILPPGAGLSGDNRPAAIASEIGFSICSTGINLSTKFEGRATAPLMVSAGVFNVGDGSDVEYSTRAAKSEFALVFV</sequence>
<dbReference type="Proteomes" id="UP000887565">
    <property type="component" value="Unplaced"/>
</dbReference>
<dbReference type="WBParaSite" id="nRc.2.0.1.t43797-RA">
    <property type="protein sequence ID" value="nRc.2.0.1.t43797-RA"/>
    <property type="gene ID" value="nRc.2.0.1.g43797"/>
</dbReference>
<reference evidence="2" key="1">
    <citation type="submission" date="2022-11" db="UniProtKB">
        <authorList>
            <consortium name="WormBaseParasite"/>
        </authorList>
    </citation>
    <scope>IDENTIFICATION</scope>
</reference>
<proteinExistence type="predicted"/>
<organism evidence="1 2">
    <name type="scientific">Romanomermis culicivorax</name>
    <name type="common">Nematode worm</name>
    <dbReference type="NCBI Taxonomy" id="13658"/>
    <lineage>
        <taxon>Eukaryota</taxon>
        <taxon>Metazoa</taxon>
        <taxon>Ecdysozoa</taxon>
        <taxon>Nematoda</taxon>
        <taxon>Enoplea</taxon>
        <taxon>Dorylaimia</taxon>
        <taxon>Mermithida</taxon>
        <taxon>Mermithoidea</taxon>
        <taxon>Mermithidae</taxon>
        <taxon>Romanomermis</taxon>
    </lineage>
</organism>
<evidence type="ECO:0000313" key="1">
    <source>
        <dbReference type="Proteomes" id="UP000887565"/>
    </source>
</evidence>
<protein>
    <submittedName>
        <fullName evidence="2">Uncharacterized protein</fullName>
    </submittedName>
</protein>
<name>A0A915KXW9_ROMCU</name>
<accession>A0A915KXW9</accession>
<keyword evidence="1" id="KW-1185">Reference proteome</keyword>
<dbReference type="AlphaFoldDB" id="A0A915KXW9"/>
<evidence type="ECO:0000313" key="2">
    <source>
        <dbReference type="WBParaSite" id="nRc.2.0.1.t43797-RA"/>
    </source>
</evidence>